<keyword evidence="1" id="KW-0812">Transmembrane</keyword>
<feature type="transmembrane region" description="Helical" evidence="1">
    <location>
        <begin position="77"/>
        <end position="97"/>
    </location>
</feature>
<dbReference type="Proteomes" id="UP000829354">
    <property type="component" value="Chromosome V"/>
</dbReference>
<accession>A0AAE9F9W1</accession>
<dbReference type="AlphaFoldDB" id="A0AAE9F9W1"/>
<evidence type="ECO:0000313" key="3">
    <source>
        <dbReference type="Proteomes" id="UP000829354"/>
    </source>
</evidence>
<dbReference type="EMBL" id="CP092624">
    <property type="protein sequence ID" value="UMM37538.1"/>
    <property type="molecule type" value="Genomic_DNA"/>
</dbReference>
<dbReference type="PANTHER" id="PTHR35013:SF3">
    <property type="entry name" value="TRANSMEMBRANE PROTEIN"/>
    <property type="match status" value="1"/>
</dbReference>
<gene>
    <name evidence="2" type="ORF">L5515_009277</name>
</gene>
<feature type="transmembrane region" description="Helical" evidence="1">
    <location>
        <begin position="21"/>
        <end position="38"/>
    </location>
</feature>
<sequence>MADRAIRLKPPKLGCILIRPFLIFVSFIGLLGASSLLITNPLSIRNVILSAWSIVFNGYLCYGALKYPDRTLKGCQGGAIYLMINAFVLLGCVPVFFTS</sequence>
<organism evidence="2 3">
    <name type="scientific">Caenorhabditis briggsae</name>
    <dbReference type="NCBI Taxonomy" id="6238"/>
    <lineage>
        <taxon>Eukaryota</taxon>
        <taxon>Metazoa</taxon>
        <taxon>Ecdysozoa</taxon>
        <taxon>Nematoda</taxon>
        <taxon>Chromadorea</taxon>
        <taxon>Rhabditida</taxon>
        <taxon>Rhabditina</taxon>
        <taxon>Rhabditomorpha</taxon>
        <taxon>Rhabditoidea</taxon>
        <taxon>Rhabditidae</taxon>
        <taxon>Peloderinae</taxon>
        <taxon>Caenorhabditis</taxon>
    </lineage>
</organism>
<keyword evidence="1" id="KW-1133">Transmembrane helix</keyword>
<reference evidence="2 3" key="1">
    <citation type="submission" date="2022-04" db="EMBL/GenBank/DDBJ databases">
        <title>Chromosome-level reference genomes for two strains of Caenorhabditis briggsae: an improved platform for comparative genomics.</title>
        <authorList>
            <person name="Stevens L."/>
            <person name="Andersen E."/>
        </authorList>
    </citation>
    <scope>NUCLEOTIDE SEQUENCE [LARGE SCALE GENOMIC DNA]</scope>
    <source>
        <strain evidence="2">VX34</strain>
        <tissue evidence="2">Whole-organism</tissue>
    </source>
</reference>
<dbReference type="InterPro" id="IPR024483">
    <property type="entry name" value="Glam1"/>
</dbReference>
<proteinExistence type="predicted"/>
<name>A0AAE9F9W1_CAEBR</name>
<evidence type="ECO:0000313" key="2">
    <source>
        <dbReference type="EMBL" id="UMM37538.1"/>
    </source>
</evidence>
<evidence type="ECO:0000256" key="1">
    <source>
        <dbReference type="SAM" id="Phobius"/>
    </source>
</evidence>
<dbReference type="Pfam" id="PF10912">
    <property type="entry name" value="Glam1"/>
    <property type="match status" value="1"/>
</dbReference>
<keyword evidence="1" id="KW-0472">Membrane</keyword>
<keyword evidence="3" id="KW-1185">Reference proteome</keyword>
<feature type="transmembrane region" description="Helical" evidence="1">
    <location>
        <begin position="44"/>
        <end position="65"/>
    </location>
</feature>
<dbReference type="PANTHER" id="PTHR35013">
    <property type="entry name" value="PROTEIN CBG22618-RELATED"/>
    <property type="match status" value="1"/>
</dbReference>
<protein>
    <submittedName>
        <fullName evidence="2">Uncharacterized protein</fullName>
    </submittedName>
</protein>